<dbReference type="AlphaFoldDB" id="A0A7W5FPB6"/>
<dbReference type="EMBL" id="JACHXK010000009">
    <property type="protein sequence ID" value="MBB3111869.1"/>
    <property type="molecule type" value="Genomic_DNA"/>
</dbReference>
<dbReference type="RefSeq" id="WP_183601725.1">
    <property type="nucleotide sequence ID" value="NZ_JACHXK010000009.1"/>
</dbReference>
<keyword evidence="3" id="KW-1185">Reference proteome</keyword>
<comment type="caution">
    <text evidence="2">The sequence shown here is derived from an EMBL/GenBank/DDBJ whole genome shotgun (WGS) entry which is preliminary data.</text>
</comment>
<evidence type="ECO:0000313" key="2">
    <source>
        <dbReference type="EMBL" id="MBB3111869.1"/>
    </source>
</evidence>
<evidence type="ECO:0000256" key="1">
    <source>
        <dbReference type="SAM" id="SignalP"/>
    </source>
</evidence>
<proteinExistence type="predicted"/>
<evidence type="ECO:0008006" key="4">
    <source>
        <dbReference type="Google" id="ProtNLM"/>
    </source>
</evidence>
<reference evidence="2 3" key="1">
    <citation type="submission" date="2020-08" db="EMBL/GenBank/DDBJ databases">
        <title>Genomic Encyclopedia of Type Strains, Phase III (KMG-III): the genomes of soil and plant-associated and newly described type strains.</title>
        <authorList>
            <person name="Whitman W."/>
        </authorList>
    </citation>
    <scope>NUCLEOTIDE SEQUENCE [LARGE SCALE GENOMIC DNA]</scope>
    <source>
        <strain evidence="2 3">CECT 5862</strain>
    </source>
</reference>
<gene>
    <name evidence="2" type="ORF">FHS18_003937</name>
</gene>
<name>A0A7W5FPB6_9BACL</name>
<protein>
    <recommendedName>
        <fullName evidence="4">DUF3888 domain-containing protein</fullName>
    </recommendedName>
</protein>
<evidence type="ECO:0000313" key="3">
    <source>
        <dbReference type="Proteomes" id="UP000570361"/>
    </source>
</evidence>
<accession>A0A7W5FPB6</accession>
<keyword evidence="1" id="KW-0732">Signal</keyword>
<organism evidence="2 3">
    <name type="scientific">Paenibacillus phyllosphaerae</name>
    <dbReference type="NCBI Taxonomy" id="274593"/>
    <lineage>
        <taxon>Bacteria</taxon>
        <taxon>Bacillati</taxon>
        <taxon>Bacillota</taxon>
        <taxon>Bacilli</taxon>
        <taxon>Bacillales</taxon>
        <taxon>Paenibacillaceae</taxon>
        <taxon>Paenibacillus</taxon>
    </lineage>
</organism>
<feature type="chain" id="PRO_5031511708" description="DUF3888 domain-containing protein" evidence="1">
    <location>
        <begin position="29"/>
        <end position="156"/>
    </location>
</feature>
<feature type="signal peptide" evidence="1">
    <location>
        <begin position="1"/>
        <end position="28"/>
    </location>
</feature>
<sequence length="156" mass="17327">MRTIPTYLILLALAGSLFGFGLSGSAYASDLPNPEPDEALDPRAARIEQALLQQLKPAIDKALNEIFQEQYAQFNCEQIVSINERETFRGKRGEARPVDAIHGALYFEIGINLCRPNGDRIELTLKNDTANAQYYLAGYKITPAVNVHEGNEEDDD</sequence>
<dbReference type="Proteomes" id="UP000570361">
    <property type="component" value="Unassembled WGS sequence"/>
</dbReference>